<proteinExistence type="predicted"/>
<keyword evidence="1" id="KW-0732">Signal</keyword>
<sequence>MKKIVKVTALLLVAAAMFAGCKKDADEDPLAGVDTGVLFSSDDVSVAVDPADITFADGDWAATIKAEYEEESPYTGPVYFTEIERAEFTVSGGDFTFTKGVTTMIEKGSFPEGALTDEMIEAAKAQGVIISGNSFVQVEVEEATAEDLANTDFYINRLNQVVNSVPVKTNEGKTKYFGETTITNNYGETAKVTVYAMKK</sequence>
<dbReference type="RefSeq" id="WP_074644764.1">
    <property type="nucleotide sequence ID" value="NZ_FOFU01000009.1"/>
</dbReference>
<feature type="chain" id="PRO_5010371157" description="Lipoprotein" evidence="1">
    <location>
        <begin position="20"/>
        <end position="199"/>
    </location>
</feature>
<organism evidence="2 3">
    <name type="scientific">Treponema bryantii</name>
    <dbReference type="NCBI Taxonomy" id="163"/>
    <lineage>
        <taxon>Bacteria</taxon>
        <taxon>Pseudomonadati</taxon>
        <taxon>Spirochaetota</taxon>
        <taxon>Spirochaetia</taxon>
        <taxon>Spirochaetales</taxon>
        <taxon>Treponemataceae</taxon>
        <taxon>Treponema</taxon>
    </lineage>
</organism>
<gene>
    <name evidence="2" type="ORF">SAMN04487977_10916</name>
</gene>
<protein>
    <recommendedName>
        <fullName evidence="4">Lipoprotein</fullName>
    </recommendedName>
</protein>
<keyword evidence="3" id="KW-1185">Reference proteome</keyword>
<evidence type="ECO:0000313" key="2">
    <source>
        <dbReference type="EMBL" id="SEQ70983.1"/>
    </source>
</evidence>
<feature type="signal peptide" evidence="1">
    <location>
        <begin position="1"/>
        <end position="19"/>
    </location>
</feature>
<accession>A0A1H9I8S4</accession>
<evidence type="ECO:0000313" key="3">
    <source>
        <dbReference type="Proteomes" id="UP000182360"/>
    </source>
</evidence>
<reference evidence="2 3" key="1">
    <citation type="submission" date="2016-10" db="EMBL/GenBank/DDBJ databases">
        <authorList>
            <person name="de Groot N.N."/>
        </authorList>
    </citation>
    <scope>NUCLEOTIDE SEQUENCE [LARGE SCALE GENOMIC DNA]</scope>
    <source>
        <strain evidence="2 3">B25</strain>
    </source>
</reference>
<evidence type="ECO:0008006" key="4">
    <source>
        <dbReference type="Google" id="ProtNLM"/>
    </source>
</evidence>
<dbReference type="Proteomes" id="UP000182360">
    <property type="component" value="Unassembled WGS sequence"/>
</dbReference>
<dbReference type="PROSITE" id="PS51257">
    <property type="entry name" value="PROKAR_LIPOPROTEIN"/>
    <property type="match status" value="1"/>
</dbReference>
<dbReference type="AlphaFoldDB" id="A0A1H9I8S4"/>
<evidence type="ECO:0000256" key="1">
    <source>
        <dbReference type="SAM" id="SignalP"/>
    </source>
</evidence>
<name>A0A1H9I8S4_9SPIR</name>
<dbReference type="EMBL" id="FOFU01000009">
    <property type="protein sequence ID" value="SEQ70983.1"/>
    <property type="molecule type" value="Genomic_DNA"/>
</dbReference>